<evidence type="ECO:0000313" key="1">
    <source>
        <dbReference type="EMBL" id="MDP0588062.1"/>
    </source>
</evidence>
<dbReference type="EMBL" id="JASXSV010000002">
    <property type="protein sequence ID" value="MDP0588062.1"/>
    <property type="molecule type" value="Genomic_DNA"/>
</dbReference>
<proteinExistence type="predicted"/>
<comment type="caution">
    <text evidence="1">The sequence shown here is derived from an EMBL/GenBank/DDBJ whole genome shotgun (WGS) entry which is preliminary data.</text>
</comment>
<reference evidence="1 2" key="1">
    <citation type="journal article" date="2023" name="bioRxiv">
        <title>An intranuclear bacterial parasite of deep-sea mussels expresses apoptosis inhibitors acquired from its host.</title>
        <authorList>
            <person name="Gonzalez Porras M.A."/>
            <person name="Assie A."/>
            <person name="Tietjen M."/>
            <person name="Violette M."/>
            <person name="Kleiner M."/>
            <person name="Gruber-Vodicka H."/>
            <person name="Dubilier N."/>
            <person name="Leisch N."/>
        </authorList>
    </citation>
    <scope>NUCLEOTIDE SEQUENCE [LARGE SCALE GENOMIC DNA]</scope>
    <source>
        <strain evidence="1">IAP13</strain>
    </source>
</reference>
<gene>
    <name evidence="1" type="ORF">QS748_02185</name>
</gene>
<keyword evidence="2" id="KW-1185">Reference proteome</keyword>
<dbReference type="AlphaFoldDB" id="A0AA90NK51"/>
<organism evidence="1 2">
    <name type="scientific">Candidatus Endonucleibacter bathymodioli</name>
    <dbReference type="NCBI Taxonomy" id="539814"/>
    <lineage>
        <taxon>Bacteria</taxon>
        <taxon>Pseudomonadati</taxon>
        <taxon>Pseudomonadota</taxon>
        <taxon>Gammaproteobacteria</taxon>
        <taxon>Oceanospirillales</taxon>
        <taxon>Endozoicomonadaceae</taxon>
        <taxon>Candidatus Endonucleibacter</taxon>
    </lineage>
</organism>
<accession>A0AA90NK51</accession>
<dbReference type="Proteomes" id="UP001178148">
    <property type="component" value="Unassembled WGS sequence"/>
</dbReference>
<protein>
    <submittedName>
        <fullName evidence="1">Uncharacterized protein</fullName>
    </submittedName>
</protein>
<evidence type="ECO:0000313" key="2">
    <source>
        <dbReference type="Proteomes" id="UP001178148"/>
    </source>
</evidence>
<sequence length="415" mass="47058">MRKLIYIICFLLNSIYFMPFSYGQDGPTTFDEIGHQLQEQACSAGENRFNKLAFGVTDESISMIKALIRKNGALETTGDSVHKGESAIYFTVFVCNGKMSYCSLDSSHNTQVIKRANKDYIENLPTDSYVKVKRIADDSLESSHDRYDIIKSCATSNVLAISPEVYEIITKITENMVTHTNKKYMKMWFSFFNDDSTNKDALNWHRDFDKYTAENAEFLAFAVLDITRPINTNATPPSQIKLGSIKKEYEALYHSRRYQMTKEPDYVPMQECISVGLCSYYVTESRNVDNCVQPLIELKNCTGTGYIIDQSMTREDGTKIVHSRDARPYNAVRVSMIIRCYCSDDANEMMKNSEYKKIKDIGDKNMYISAPSKGECKKRSVSNLEELTIPSSGPVAPKKYKRSSSIPITIEGAGI</sequence>
<name>A0AA90NK51_9GAMM</name>